<dbReference type="SUPFAM" id="SSF49562">
    <property type="entry name" value="C2 domain (Calcium/lipid-binding domain, CaLB)"/>
    <property type="match status" value="1"/>
</dbReference>
<dbReference type="PANTHER" id="PTHR47263">
    <property type="entry name" value="ADENYLATE CYCLASE ACTIVATION PROTEIN GIT1"/>
    <property type="match status" value="1"/>
</dbReference>
<dbReference type="CDD" id="cd04043">
    <property type="entry name" value="C2_Munc13_fungal"/>
    <property type="match status" value="1"/>
</dbReference>
<feature type="compositionally biased region" description="Polar residues" evidence="1">
    <location>
        <begin position="1539"/>
        <end position="1560"/>
    </location>
</feature>
<dbReference type="PANTHER" id="PTHR47263:SF1">
    <property type="entry name" value="C2 DOMAIN PROTEIN (AFU_ORTHOLOGUE AFUA_7G02350)"/>
    <property type="match status" value="1"/>
</dbReference>
<reference evidence="5" key="1">
    <citation type="submission" date="2018-11" db="EMBL/GenBank/DDBJ databases">
        <authorList>
            <person name="Shen W.-C."/>
            <person name="Liang S.-W."/>
            <person name="Huang Y.-H."/>
            <person name="Chiu J.-Y."/>
        </authorList>
    </citation>
    <scope>NUCLEOTIDE SEQUENCE</scope>
    <source>
        <strain evidence="5">12JK1RB1-A1</strain>
    </source>
</reference>
<accession>A0A481SFP8</accession>
<dbReference type="InterPro" id="IPR010439">
    <property type="entry name" value="MUN_dom"/>
</dbReference>
<dbReference type="InterPro" id="IPR014770">
    <property type="entry name" value="Munc13_1"/>
</dbReference>
<dbReference type="Gene3D" id="1.20.58.1100">
    <property type="match status" value="1"/>
</dbReference>
<dbReference type="SMART" id="SM00239">
    <property type="entry name" value="C2"/>
    <property type="match status" value="1"/>
</dbReference>
<protein>
    <submittedName>
        <fullName evidence="5">Uncharacterized protein</fullName>
    </submittedName>
</protein>
<feature type="compositionally biased region" description="Basic and acidic residues" evidence="1">
    <location>
        <begin position="1589"/>
        <end position="1598"/>
    </location>
</feature>
<feature type="domain" description="MHD2" evidence="4">
    <location>
        <begin position="1262"/>
        <end position="1384"/>
    </location>
</feature>
<feature type="compositionally biased region" description="Low complexity" evidence="1">
    <location>
        <begin position="512"/>
        <end position="529"/>
    </location>
</feature>
<dbReference type="PROSITE" id="PS50004">
    <property type="entry name" value="C2"/>
    <property type="match status" value="1"/>
</dbReference>
<evidence type="ECO:0000256" key="1">
    <source>
        <dbReference type="SAM" id="MobiDB-lite"/>
    </source>
</evidence>
<dbReference type="Gene3D" id="1.10.357.50">
    <property type="match status" value="1"/>
</dbReference>
<dbReference type="InterPro" id="IPR035892">
    <property type="entry name" value="C2_domain_sf"/>
</dbReference>
<feature type="domain" description="C2" evidence="2">
    <location>
        <begin position="1020"/>
        <end position="1144"/>
    </location>
</feature>
<evidence type="ECO:0000259" key="2">
    <source>
        <dbReference type="PROSITE" id="PS50004"/>
    </source>
</evidence>
<gene>
    <name evidence="5" type="ORF">UE_1357</name>
</gene>
<dbReference type="InterPro" id="IPR052811">
    <property type="entry name" value="Glucose_resp_signaling"/>
</dbReference>
<dbReference type="EMBL" id="MK125512">
    <property type="protein sequence ID" value="QBH67423.1"/>
    <property type="molecule type" value="Genomic_DNA"/>
</dbReference>
<feature type="compositionally biased region" description="Low complexity" evidence="1">
    <location>
        <begin position="166"/>
        <end position="181"/>
    </location>
</feature>
<evidence type="ECO:0000259" key="3">
    <source>
        <dbReference type="PROSITE" id="PS51258"/>
    </source>
</evidence>
<name>A0A481SFP8_9BASI</name>
<dbReference type="InterPro" id="IPR014772">
    <property type="entry name" value="Munc13_dom-2"/>
</dbReference>
<feature type="region of interest" description="Disordered" evidence="1">
    <location>
        <begin position="1468"/>
        <end position="1598"/>
    </location>
</feature>
<feature type="domain" description="MHD1" evidence="3">
    <location>
        <begin position="827"/>
        <end position="946"/>
    </location>
</feature>
<evidence type="ECO:0000313" key="5">
    <source>
        <dbReference type="EMBL" id="QBH67423.1"/>
    </source>
</evidence>
<dbReference type="Gene3D" id="2.60.40.150">
    <property type="entry name" value="C2 domain"/>
    <property type="match status" value="1"/>
</dbReference>
<evidence type="ECO:0000259" key="4">
    <source>
        <dbReference type="PROSITE" id="PS51259"/>
    </source>
</evidence>
<sequence>MLPSTHVDPPPPSSPRLITLIIVDHLIIALASRSVRRHPYTLRPRRTLDLRASSVVWSLAHRANHLISANTHRTSYLNHDLGGSQSLLLHIGDRNSPSASTALHRLTSTMTTRSTKSNRSVYSREVMTDGDVYVFLLQVAYHAHLSQSRRDAKAKARESLSPYPTSSSSNASASASSSVSKKASDPTSKADSWMGFAGLADMIRDVGGSSKSARFPEKLIKRLNDRLELVAMGRDTNFKEQSLRQTVGIFYGTFKEASFQKQMKENRKIEELILIFVTTAQASLKKRSVGDEWKHELNNQVGQFVTIIRECLKTVSGVPRELTERLEGYSAKLAPTPNSAPASSSASAAASSAVTSGLNGYSGVKECMATTSASYSRRASSASTLPTTSNPLAESSMVRTVGALFSVELGQLSLDVEFVKKTCTEQAAMADLKQCVKNINLRQPWPGRKEHFASEEAFQRWRTQELSSLSQIMMEMCQNNPELLKSTSSDIPGLSPARPTASRPESYSGAGASSTPSTENSAASASNTATPDAEFARLSIDPADDDAFASFVYIPPDPRAYYHRALEICIDYDLEMIKHQPEEEEVSLSILSKSHVELLAECAQRWRLASPFLVTSNLEVIKAKYDNGEVPLDCVSESLSSVMRILSDVDFNNWMHAEQATLVKLYTSLFESFLRYLYETFQVIHSVETDEIQPYLVLIQDLHVTGYVRRDKRLEAEPIALQNHVEELKDAIRIMAIQEYTSKTTELFSQVVMNEVVPLVQLLDWLEKGAKRLDKRYPEPVLGSVDPVSLLLEKQVPLFLDDLESMKQQVVDHATREHEPLAFEDIFTLYTRVKALLRMYSAFCPDADPTFSLTDWFEPHIRHWLINSEKKTAEWVHNAIANDRFTPIESEGAVHSSSIDDLFGALQQPVDFILGLMWPDAYQNARFLTTLAKIVSRAVEQYCSRVEEMFMEEMFPRTAEDEDMTQKQSAWMVKAKQTLAGEKKVEPFHFQATSCVRLNNIESARVLLDKLYQKIDADKQAEIVKRHAPEVPDKRRSDRFIFSIKIVLGENLQPIRDTSGSSRIDSFVTLSDERGQKIAKTRTIYETSEPRWDEVFDVHVEQPMWLAATVWDRKLVGDHNLCGRAYLRLDPRYFGDFLSHELWMDLDTQGRLLMRVSMEGERDDILYHFGRGFRSLKRAESDMVRIIVDKISVFIRQCLSRSLLKTLVKTSGINLDKAIGNVKALYASALASTNVNASMIPPVEPEGKPKNRPAQLTDHEIEAAIIPLLDYLDECLATLKGSLSEDEALLVLTKVWKEVLNIIEAILVPPLSDSPSNMNQLSDKEVDIVYKWLGFLKNYFNAYDAETGVTHGVPLDVLQGAKYREILSYLLLHDQSTDELMMECVRGMQAKMRRAGTQRRAKNKSVLQQRSLGTIKKRKQEKKEEDSEAAATGSLDMAMKLLRMRPGTGDFLQQQMATMHTLQLAAVGGSPARNSAPGTPGSAGMRQSMAARRESRLPPMPQPGLAGPASIAPKMQGYQLQDDLPPGNAHAPAGPRSPTGESQRNSASFYGGYTSQQPDTPTRRSSRQLAGKSPYTDLKSSRSPSGQDSIHDRISRQL</sequence>
<proteinExistence type="predicted"/>
<reference evidence="5" key="2">
    <citation type="journal article" date="2019" name="Fungal Genet. Biol.">
        <title>The smut fungus Ustilago esculenta has a bipolar mating system with three idiomorphs larger than 500?kb.</title>
        <authorList>
            <person name="Liang S.W."/>
            <person name="Huang Y.H."/>
            <person name="Chiu J.Y."/>
            <person name="Tseng H.W."/>
            <person name="Haung J.H."/>
            <person name="Shen W.C."/>
        </authorList>
    </citation>
    <scope>NUCLEOTIDE SEQUENCE</scope>
    <source>
        <strain evidence="5">12JK1RB1-A1</strain>
    </source>
</reference>
<dbReference type="Pfam" id="PF06292">
    <property type="entry name" value="MUN"/>
    <property type="match status" value="1"/>
</dbReference>
<dbReference type="PROSITE" id="PS51259">
    <property type="entry name" value="MHD2"/>
    <property type="match status" value="1"/>
</dbReference>
<feature type="region of interest" description="Disordered" evidence="1">
    <location>
        <begin position="483"/>
        <end position="529"/>
    </location>
</feature>
<dbReference type="InterPro" id="IPR000008">
    <property type="entry name" value="C2_dom"/>
</dbReference>
<feature type="region of interest" description="Disordered" evidence="1">
    <location>
        <begin position="152"/>
        <end position="189"/>
    </location>
</feature>
<dbReference type="PROSITE" id="PS51258">
    <property type="entry name" value="MHD1"/>
    <property type="match status" value="1"/>
</dbReference>
<organism evidence="5">
    <name type="scientific">Ustilago esculenta</name>
    <dbReference type="NCBI Taxonomy" id="185366"/>
    <lineage>
        <taxon>Eukaryota</taxon>
        <taxon>Fungi</taxon>
        <taxon>Dikarya</taxon>
        <taxon>Basidiomycota</taxon>
        <taxon>Ustilaginomycotina</taxon>
        <taxon>Ustilaginomycetes</taxon>
        <taxon>Ustilaginales</taxon>
        <taxon>Ustilaginaceae</taxon>
        <taxon>Ustilago</taxon>
    </lineage>
</organism>
<dbReference type="Pfam" id="PF00168">
    <property type="entry name" value="C2"/>
    <property type="match status" value="1"/>
</dbReference>